<gene>
    <name evidence="1" type="ORF">ASPGLDRAFT_27916</name>
</gene>
<proteinExistence type="predicted"/>
<organism evidence="1 2">
    <name type="scientific">Aspergillus glaucus CBS 516.65</name>
    <dbReference type="NCBI Taxonomy" id="1160497"/>
    <lineage>
        <taxon>Eukaryota</taxon>
        <taxon>Fungi</taxon>
        <taxon>Dikarya</taxon>
        <taxon>Ascomycota</taxon>
        <taxon>Pezizomycotina</taxon>
        <taxon>Eurotiomycetes</taxon>
        <taxon>Eurotiomycetidae</taxon>
        <taxon>Eurotiales</taxon>
        <taxon>Aspergillaceae</taxon>
        <taxon>Aspergillus</taxon>
        <taxon>Aspergillus subgen. Aspergillus</taxon>
    </lineage>
</organism>
<evidence type="ECO:0000313" key="2">
    <source>
        <dbReference type="Proteomes" id="UP000184300"/>
    </source>
</evidence>
<accession>A0A1L9VCB4</accession>
<dbReference type="EMBL" id="KV878905">
    <property type="protein sequence ID" value="OJJ81533.1"/>
    <property type="molecule type" value="Genomic_DNA"/>
</dbReference>
<evidence type="ECO:0000313" key="1">
    <source>
        <dbReference type="EMBL" id="OJJ81533.1"/>
    </source>
</evidence>
<protein>
    <submittedName>
        <fullName evidence="1">Uncharacterized protein</fullName>
    </submittedName>
</protein>
<reference evidence="2" key="1">
    <citation type="journal article" date="2017" name="Genome Biol.">
        <title>Comparative genomics reveals high biological diversity and specific adaptations in the industrially and medically important fungal genus Aspergillus.</title>
        <authorList>
            <person name="de Vries R.P."/>
            <person name="Riley R."/>
            <person name="Wiebenga A."/>
            <person name="Aguilar-Osorio G."/>
            <person name="Amillis S."/>
            <person name="Uchima C.A."/>
            <person name="Anderluh G."/>
            <person name="Asadollahi M."/>
            <person name="Askin M."/>
            <person name="Barry K."/>
            <person name="Battaglia E."/>
            <person name="Bayram O."/>
            <person name="Benocci T."/>
            <person name="Braus-Stromeyer S.A."/>
            <person name="Caldana C."/>
            <person name="Canovas D."/>
            <person name="Cerqueira G.C."/>
            <person name="Chen F."/>
            <person name="Chen W."/>
            <person name="Choi C."/>
            <person name="Clum A."/>
            <person name="Dos Santos R.A."/>
            <person name="Damasio A.R."/>
            <person name="Diallinas G."/>
            <person name="Emri T."/>
            <person name="Fekete E."/>
            <person name="Flipphi M."/>
            <person name="Freyberg S."/>
            <person name="Gallo A."/>
            <person name="Gournas C."/>
            <person name="Habgood R."/>
            <person name="Hainaut M."/>
            <person name="Harispe M.L."/>
            <person name="Henrissat B."/>
            <person name="Hilden K.S."/>
            <person name="Hope R."/>
            <person name="Hossain A."/>
            <person name="Karabika E."/>
            <person name="Karaffa L."/>
            <person name="Karanyi Z."/>
            <person name="Krasevec N."/>
            <person name="Kuo A."/>
            <person name="Kusch H."/>
            <person name="LaButti K."/>
            <person name="Lagendijk E.L."/>
            <person name="Lapidus A."/>
            <person name="Levasseur A."/>
            <person name="Lindquist E."/>
            <person name="Lipzen A."/>
            <person name="Logrieco A.F."/>
            <person name="MacCabe A."/>
            <person name="Maekelae M.R."/>
            <person name="Malavazi I."/>
            <person name="Melin P."/>
            <person name="Meyer V."/>
            <person name="Mielnichuk N."/>
            <person name="Miskei M."/>
            <person name="Molnar A.P."/>
            <person name="Mule G."/>
            <person name="Ngan C.Y."/>
            <person name="Orejas M."/>
            <person name="Orosz E."/>
            <person name="Ouedraogo J.P."/>
            <person name="Overkamp K.M."/>
            <person name="Park H.-S."/>
            <person name="Perrone G."/>
            <person name="Piumi F."/>
            <person name="Punt P.J."/>
            <person name="Ram A.F."/>
            <person name="Ramon A."/>
            <person name="Rauscher S."/>
            <person name="Record E."/>
            <person name="Riano-Pachon D.M."/>
            <person name="Robert V."/>
            <person name="Roehrig J."/>
            <person name="Ruller R."/>
            <person name="Salamov A."/>
            <person name="Salih N.S."/>
            <person name="Samson R.A."/>
            <person name="Sandor E."/>
            <person name="Sanguinetti M."/>
            <person name="Schuetze T."/>
            <person name="Sepcic K."/>
            <person name="Shelest E."/>
            <person name="Sherlock G."/>
            <person name="Sophianopoulou V."/>
            <person name="Squina F.M."/>
            <person name="Sun H."/>
            <person name="Susca A."/>
            <person name="Todd R.B."/>
            <person name="Tsang A."/>
            <person name="Unkles S.E."/>
            <person name="van de Wiele N."/>
            <person name="van Rossen-Uffink D."/>
            <person name="Oliveira J.V."/>
            <person name="Vesth T.C."/>
            <person name="Visser J."/>
            <person name="Yu J.-H."/>
            <person name="Zhou M."/>
            <person name="Andersen M.R."/>
            <person name="Archer D.B."/>
            <person name="Baker S.E."/>
            <person name="Benoit I."/>
            <person name="Brakhage A.A."/>
            <person name="Braus G.H."/>
            <person name="Fischer R."/>
            <person name="Frisvad J.C."/>
            <person name="Goldman G.H."/>
            <person name="Houbraken J."/>
            <person name="Oakley B."/>
            <person name="Pocsi I."/>
            <person name="Scazzocchio C."/>
            <person name="Seiboth B."/>
            <person name="vanKuyk P.A."/>
            <person name="Wortman J."/>
            <person name="Dyer P.S."/>
            <person name="Grigoriev I.V."/>
        </authorList>
    </citation>
    <scope>NUCLEOTIDE SEQUENCE [LARGE SCALE GENOMIC DNA]</scope>
    <source>
        <strain evidence="2">CBS 516.65</strain>
    </source>
</reference>
<dbReference type="GeneID" id="34459967"/>
<dbReference type="AlphaFoldDB" id="A0A1L9VCB4"/>
<keyword evidence="2" id="KW-1185">Reference proteome</keyword>
<dbReference type="VEuPathDB" id="FungiDB:ASPGLDRAFT_27916"/>
<sequence>MYALTTKLVLNSVTVLEANKMPRSLTDWSSNSGWVWDALADVSFDKRVGYTATFSVTPQTIWNMQESQRCLPEMTWIDMVCSQCRILPQALQCPQILLEDRGGNTQNDCETVWEACNGAIQVIQSSWERFFEARDAKPEINARPDYLKPNSRGKEFNLEAISSMPQIFASSYVVE</sequence>
<dbReference type="RefSeq" id="XP_022398231.1">
    <property type="nucleotide sequence ID" value="XM_022543706.1"/>
</dbReference>
<dbReference type="Proteomes" id="UP000184300">
    <property type="component" value="Unassembled WGS sequence"/>
</dbReference>
<name>A0A1L9VCB4_ASPGL</name>